<evidence type="ECO:0000256" key="5">
    <source>
        <dbReference type="ARBA" id="ARBA00022912"/>
    </source>
</evidence>
<dbReference type="PROSITE" id="PS50054">
    <property type="entry name" value="TYR_PHOSPHATASE_DUAL"/>
    <property type="match status" value="1"/>
</dbReference>
<dbReference type="InterPro" id="IPR000387">
    <property type="entry name" value="Tyr_Pase_dom"/>
</dbReference>
<feature type="region of interest" description="Disordered" evidence="12">
    <location>
        <begin position="271"/>
        <end position="362"/>
    </location>
</feature>
<comment type="subunit">
    <text evidence="8">Monomer. May interact with SFRS7 and SFRS9/SRP30C.</text>
</comment>
<dbReference type="GO" id="GO:0005634">
    <property type="term" value="C:nucleus"/>
    <property type="evidence" value="ECO:0007669"/>
    <property type="project" value="UniProtKB-SubCell"/>
</dbReference>
<evidence type="ECO:0000256" key="3">
    <source>
        <dbReference type="ARBA" id="ARBA00022801"/>
    </source>
</evidence>
<accession>A0A3Q2QRA0</accession>
<evidence type="ECO:0000259" key="13">
    <source>
        <dbReference type="PROSITE" id="PS50054"/>
    </source>
</evidence>
<keyword evidence="5" id="KW-0904">Protein phosphatase</keyword>
<reference evidence="15" key="1">
    <citation type="submission" date="2025-08" db="UniProtKB">
        <authorList>
            <consortium name="Ensembl"/>
        </authorList>
    </citation>
    <scope>IDENTIFICATION</scope>
</reference>
<dbReference type="FunFam" id="3.90.190.10:FF:000064">
    <property type="entry name" value="RNA/RNP complex-1-interacting phosphatase homolog"/>
    <property type="match status" value="1"/>
</dbReference>
<feature type="region of interest" description="Disordered" evidence="12">
    <location>
        <begin position="179"/>
        <end position="201"/>
    </location>
</feature>
<evidence type="ECO:0000256" key="6">
    <source>
        <dbReference type="ARBA" id="ARBA00023242"/>
    </source>
</evidence>
<dbReference type="InterPro" id="IPR016130">
    <property type="entry name" value="Tyr_Pase_AS"/>
</dbReference>
<protein>
    <recommendedName>
        <fullName evidence="9">RNA/RNP complex-1-interacting phosphatase</fullName>
    </recommendedName>
    <alternativeName>
        <fullName evidence="10">Dual specificity protein phosphatase 11</fullName>
    </alternativeName>
    <alternativeName>
        <fullName evidence="11">Phosphatase that interacts with RNA/RNP complex 1</fullName>
    </alternativeName>
</protein>
<proteinExistence type="inferred from homology"/>
<comment type="similarity">
    <text evidence="2">Belongs to the protein-tyrosine phosphatase family. Non-receptor class dual specificity subfamily.</text>
</comment>
<evidence type="ECO:0000256" key="12">
    <source>
        <dbReference type="SAM" id="MobiDB-lite"/>
    </source>
</evidence>
<feature type="compositionally biased region" description="Basic and acidic residues" evidence="12">
    <location>
        <begin position="278"/>
        <end position="291"/>
    </location>
</feature>
<evidence type="ECO:0000313" key="16">
    <source>
        <dbReference type="Proteomes" id="UP000265000"/>
    </source>
</evidence>
<dbReference type="GO" id="GO:0004721">
    <property type="term" value="F:phosphoprotein phosphatase activity"/>
    <property type="evidence" value="ECO:0007669"/>
    <property type="project" value="UniProtKB-KW"/>
</dbReference>
<dbReference type="InterPro" id="IPR020422">
    <property type="entry name" value="TYR_PHOSPHATASE_DUAL_dom"/>
</dbReference>
<evidence type="ECO:0000256" key="8">
    <source>
        <dbReference type="ARBA" id="ARBA00065987"/>
    </source>
</evidence>
<dbReference type="CDD" id="cd17665">
    <property type="entry name" value="DSP_DUSP11"/>
    <property type="match status" value="1"/>
</dbReference>
<dbReference type="PANTHER" id="PTHR10367">
    <property type="entry name" value="MRNA-CAPPING ENZYME"/>
    <property type="match status" value="1"/>
</dbReference>
<dbReference type="GO" id="GO:0003723">
    <property type="term" value="F:RNA binding"/>
    <property type="evidence" value="ECO:0007669"/>
    <property type="project" value="UniProtKB-KW"/>
</dbReference>
<dbReference type="OrthoDB" id="428974at2759"/>
<evidence type="ECO:0000256" key="1">
    <source>
        <dbReference type="ARBA" id="ARBA00004123"/>
    </source>
</evidence>
<dbReference type="GO" id="GO:0004651">
    <property type="term" value="F:polynucleotide 5'-phosphatase activity"/>
    <property type="evidence" value="ECO:0007669"/>
    <property type="project" value="TreeGrafter"/>
</dbReference>
<evidence type="ECO:0000256" key="11">
    <source>
        <dbReference type="ARBA" id="ARBA00080235"/>
    </source>
</evidence>
<comment type="subcellular location">
    <subcellularLocation>
        <location evidence="1">Nucleus</location>
    </subcellularLocation>
</comment>
<dbReference type="Ensembl" id="ENSFHET00000032616.1">
    <property type="protein sequence ID" value="ENSFHEP00000030296.1"/>
    <property type="gene ID" value="ENSFHEG00000015517.1"/>
</dbReference>
<feature type="domain" description="Tyrosine specific protein phosphatases" evidence="14">
    <location>
        <begin position="107"/>
        <end position="176"/>
    </location>
</feature>
<keyword evidence="4" id="KW-0694">RNA-binding</keyword>
<keyword evidence="16" id="KW-1185">Reference proteome</keyword>
<evidence type="ECO:0000256" key="2">
    <source>
        <dbReference type="ARBA" id="ARBA00008601"/>
    </source>
</evidence>
<comment type="function">
    <text evidence="7">Possesses RNA 5'-triphosphatase and diphosphatase activities, but displays a poor protein-tyrosine phosphatase activity. In addition, has phosphatase activity with ATP, ADP and O-methylfluorescein phosphate (in vitro). Binds to RNA. May participate in nuclear mRNA metabolism.</text>
</comment>
<dbReference type="STRING" id="8078.ENSFHEP00000030296"/>
<keyword evidence="6" id="KW-0539">Nucleus</keyword>
<dbReference type="PROSITE" id="PS00383">
    <property type="entry name" value="TYR_PHOSPHATASE_1"/>
    <property type="match status" value="1"/>
</dbReference>
<dbReference type="SUPFAM" id="SSF52799">
    <property type="entry name" value="(Phosphotyrosine protein) phosphatases II"/>
    <property type="match status" value="1"/>
</dbReference>
<dbReference type="AlphaFoldDB" id="A0A3Q2QRA0"/>
<evidence type="ECO:0000256" key="4">
    <source>
        <dbReference type="ARBA" id="ARBA00022884"/>
    </source>
</evidence>
<evidence type="ECO:0000256" key="9">
    <source>
        <dbReference type="ARBA" id="ARBA00068666"/>
    </source>
</evidence>
<dbReference type="InterPro" id="IPR051029">
    <property type="entry name" value="mRNA_Capping_Enz/RNA_Phosphat"/>
</dbReference>
<evidence type="ECO:0000256" key="10">
    <source>
        <dbReference type="ARBA" id="ARBA00076572"/>
    </source>
</evidence>
<dbReference type="GeneID" id="105918662"/>
<dbReference type="SMART" id="SM00195">
    <property type="entry name" value="DSPc"/>
    <property type="match status" value="1"/>
</dbReference>
<keyword evidence="3" id="KW-0378">Hydrolase</keyword>
<reference evidence="15" key="2">
    <citation type="submission" date="2025-09" db="UniProtKB">
        <authorList>
            <consortium name="Ensembl"/>
        </authorList>
    </citation>
    <scope>IDENTIFICATION</scope>
</reference>
<evidence type="ECO:0000259" key="14">
    <source>
        <dbReference type="PROSITE" id="PS50056"/>
    </source>
</evidence>
<name>A0A3Q2QRA0_FUNHE</name>
<evidence type="ECO:0000313" key="15">
    <source>
        <dbReference type="Ensembl" id="ENSFHEP00000030296.1"/>
    </source>
</evidence>
<sequence>MSRPHRKNDIPDRWQDYTAVGKRLKGTRFIAFKVPLKQALTRMLPSAEVFGPWELLDALKQDDQELGLIIDLTFTTRYYKLQDVPQSLLCVKIFTAGHEVPSDATILSFKRTVHRFLQDNKDNDKLIGVHCTHGLNRTGYLICRYLIDVEGMDPAEAVHLFNSSRGHTIERQNYLEDLHHGPKRSNQGIEESELEPQRGQAVHRPTFTASLNRADTQAGFSDPWHYRSHPPQGPIHRSHPYPHQYAYPARPPLLAHPPLGVPSSTSYHPYRWAPLHPDGQRRRPTNPEKNRSRYHLPSDPQWHPSYAFQDKAGAPPPFLQRYSPNWTSGPNGGRSAEDWSRPIMGQTVRSAQRHRGNGYEEY</sequence>
<evidence type="ECO:0000256" key="7">
    <source>
        <dbReference type="ARBA" id="ARBA00054725"/>
    </source>
</evidence>
<dbReference type="PROSITE" id="PS50056">
    <property type="entry name" value="TYR_PHOSPHATASE_2"/>
    <property type="match status" value="1"/>
</dbReference>
<organism evidence="15 16">
    <name type="scientific">Fundulus heteroclitus</name>
    <name type="common">Killifish</name>
    <name type="synonym">Mummichog</name>
    <dbReference type="NCBI Taxonomy" id="8078"/>
    <lineage>
        <taxon>Eukaryota</taxon>
        <taxon>Metazoa</taxon>
        <taxon>Chordata</taxon>
        <taxon>Craniata</taxon>
        <taxon>Vertebrata</taxon>
        <taxon>Euteleostomi</taxon>
        <taxon>Actinopterygii</taxon>
        <taxon>Neopterygii</taxon>
        <taxon>Teleostei</taxon>
        <taxon>Neoteleostei</taxon>
        <taxon>Acanthomorphata</taxon>
        <taxon>Ovalentaria</taxon>
        <taxon>Atherinomorphae</taxon>
        <taxon>Cyprinodontiformes</taxon>
        <taxon>Fundulidae</taxon>
        <taxon>Fundulus</taxon>
    </lineage>
</organism>
<dbReference type="InterPro" id="IPR000340">
    <property type="entry name" value="Dual-sp_phosphatase_cat-dom"/>
</dbReference>
<dbReference type="Proteomes" id="UP000265000">
    <property type="component" value="Unplaced"/>
</dbReference>
<dbReference type="PANTHER" id="PTHR10367:SF9">
    <property type="entry name" value="DUAL-SPECIFICITY PHOSPHATASE 11 (RNA_RNP COMPLEX 1-INTERACTING)"/>
    <property type="match status" value="1"/>
</dbReference>
<feature type="domain" description="Tyrosine-protein phosphatase" evidence="13">
    <location>
        <begin position="38"/>
        <end position="187"/>
    </location>
</feature>
<dbReference type="Pfam" id="PF00782">
    <property type="entry name" value="DSPc"/>
    <property type="match status" value="1"/>
</dbReference>
<dbReference type="InterPro" id="IPR029021">
    <property type="entry name" value="Prot-tyrosine_phosphatase-like"/>
</dbReference>
<dbReference type="GeneTree" id="ENSGT00940000155847"/>
<dbReference type="Gene3D" id="3.90.190.10">
    <property type="entry name" value="Protein tyrosine phosphatase superfamily"/>
    <property type="match status" value="1"/>
</dbReference>